<dbReference type="InterPro" id="IPR000792">
    <property type="entry name" value="Tscrpt_reg_LuxR_C"/>
</dbReference>
<dbReference type="PRINTS" id="PR00038">
    <property type="entry name" value="HTHLUXR"/>
</dbReference>
<dbReference type="AlphaFoldDB" id="K4QV04"/>
<sequence length="915" mass="97562">MSFKGRSEERAELARLVGLLREGMSGVVVLRGDAGIGKSVLLDHAASEAADLRVLRVAGVEEEAGFAFAGLHRLLVPVLGDLKEPHGLPAAQHEALRVACGLSDGAPADRFLVGLATLTFLAETAKGRPVLCCVDDLQWLDQESLDVLAFVARRVHAEGIGLLFGARTGFDVPAGLPVTEVAGLRDADAQQLLMSVVPGPLDSQVCARIVAATGGNPLALTDLGQELSAEQLSGGIALPEPLPVGSRLEEHYLRRVRALPESTQTWLVIAAAEPGGDLACIEGAATALGLEPDAPAPAESARLVTVSGTARFRHPLVRSAVYGGATSTQRRQVHRALAEATARPSDVERRVWHLAAACAMPDEAVAAEVERSADRAGARGGHAARALFLTRAAELTPQGDRRAVRLLAASEAALTSGAPMQARALLDALADSSLDDVGRGRAQLVRAHVLVAMGEAGSFAQAPVMCLDAAAAFGERAPDLVEEALLRTVERAITAEYCIRDTTVDEIARTITRLLGRRSEDSVLDAVLYAFAELISSGYEQAVPLIRRACSLLLDARTPDELVLRGYLPCITLSTILWDEPTQTAVVHRAIDAARRTGALWQLDTALYCATLCETNLGRLATAEDLRAEGSQIRAAMGATDDVWAIYRYPELLAWRGGDDLDPVLDGSLRSAIWLGNGAVDTITRIGMAVLASGRGDYGTACTLLRDLVDRDTVYLSSRLLPHLVEAAARSGDRLLAATTLRTLDRRATAAGTPWSLGLLARSKALLAPAGEAEPLYRAAIDVLARTRARSDLALAHLLYGEWLRRRRRRKDAREPLKAALTLFDGMDAAGFAARAAQELAATGEHVVRSKAGVNDELTAQELAIARLARSGATNPEIAARLFISANTVDYHLRKVFRKLNLTSRRQLAQALEDE</sequence>
<keyword evidence="1" id="KW-0805">Transcription regulation</keyword>
<organism evidence="5 6">
    <name type="scientific">Streptomyces davaonensis (strain DSM 101723 / JCM 4913 / KCC S-0913 / 768)</name>
    <dbReference type="NCBI Taxonomy" id="1214101"/>
    <lineage>
        <taxon>Bacteria</taxon>
        <taxon>Bacillati</taxon>
        <taxon>Actinomycetota</taxon>
        <taxon>Actinomycetes</taxon>
        <taxon>Kitasatosporales</taxon>
        <taxon>Streptomycetaceae</taxon>
        <taxon>Streptomyces</taxon>
    </lineage>
</organism>
<dbReference type="Pfam" id="PF13191">
    <property type="entry name" value="AAA_16"/>
    <property type="match status" value="1"/>
</dbReference>
<evidence type="ECO:0000259" key="4">
    <source>
        <dbReference type="PROSITE" id="PS50043"/>
    </source>
</evidence>
<evidence type="ECO:0000313" key="5">
    <source>
        <dbReference type="EMBL" id="CCK24752.1"/>
    </source>
</evidence>
<dbReference type="eggNOG" id="COG2197">
    <property type="taxonomic scope" value="Bacteria"/>
</dbReference>
<dbReference type="InterPro" id="IPR027417">
    <property type="entry name" value="P-loop_NTPase"/>
</dbReference>
<dbReference type="OrthoDB" id="7053960at2"/>
<reference evidence="5 6" key="1">
    <citation type="journal article" date="2012" name="J. Bacteriol.">
        <title>Genome sequence of the bacterium Streptomyces davawensis JCM 4913 and heterologous production of the unique antibiotic roseoflavin.</title>
        <authorList>
            <person name="Jankowitsch F."/>
            <person name="Schwarz J."/>
            <person name="Ruckert C."/>
            <person name="Gust B."/>
            <person name="Szczepanowski R."/>
            <person name="Blom J."/>
            <person name="Pelzer S."/>
            <person name="Kalinowski J."/>
            <person name="Mack M."/>
        </authorList>
    </citation>
    <scope>NUCLEOTIDE SEQUENCE [LARGE SCALE GENOMIC DNA]</scope>
    <source>
        <strain evidence="6">DSM 101723 / JCM 4913 / KCC S-0913 / 768</strain>
    </source>
</reference>
<dbReference type="SUPFAM" id="SSF46894">
    <property type="entry name" value="C-terminal effector domain of the bipartite response regulators"/>
    <property type="match status" value="1"/>
</dbReference>
<dbReference type="SUPFAM" id="SSF52540">
    <property type="entry name" value="P-loop containing nucleoside triphosphate hydrolases"/>
    <property type="match status" value="1"/>
</dbReference>
<evidence type="ECO:0000313" key="6">
    <source>
        <dbReference type="Proteomes" id="UP000008043"/>
    </source>
</evidence>
<dbReference type="InterPro" id="IPR016032">
    <property type="entry name" value="Sig_transdc_resp-reg_C-effctor"/>
</dbReference>
<gene>
    <name evidence="5" type="ORF">BN159_0373</name>
</gene>
<dbReference type="Gene3D" id="1.10.10.10">
    <property type="entry name" value="Winged helix-like DNA-binding domain superfamily/Winged helix DNA-binding domain"/>
    <property type="match status" value="1"/>
</dbReference>
<evidence type="ECO:0000256" key="2">
    <source>
        <dbReference type="ARBA" id="ARBA00023125"/>
    </source>
</evidence>
<dbReference type="PROSITE" id="PS50043">
    <property type="entry name" value="HTH_LUXR_2"/>
    <property type="match status" value="1"/>
</dbReference>
<feature type="domain" description="HTH luxR-type" evidence="4">
    <location>
        <begin position="851"/>
        <end position="915"/>
    </location>
</feature>
<dbReference type="RefSeq" id="WP_015655157.1">
    <property type="nucleotide sequence ID" value="NC_020504.1"/>
</dbReference>
<dbReference type="STRING" id="1214101.BN159_0373"/>
<dbReference type="GO" id="GO:0006355">
    <property type="term" value="P:regulation of DNA-templated transcription"/>
    <property type="evidence" value="ECO:0007669"/>
    <property type="project" value="InterPro"/>
</dbReference>
<dbReference type="GO" id="GO:0003677">
    <property type="term" value="F:DNA binding"/>
    <property type="evidence" value="ECO:0007669"/>
    <property type="project" value="UniProtKB-KW"/>
</dbReference>
<evidence type="ECO:0000256" key="1">
    <source>
        <dbReference type="ARBA" id="ARBA00023015"/>
    </source>
</evidence>
<dbReference type="Pfam" id="PF00196">
    <property type="entry name" value="GerE"/>
    <property type="match status" value="1"/>
</dbReference>
<protein>
    <submittedName>
        <fullName evidence="5">Transcriptional regulator</fullName>
    </submittedName>
</protein>
<dbReference type="CDD" id="cd06170">
    <property type="entry name" value="LuxR_C_like"/>
    <property type="match status" value="1"/>
</dbReference>
<dbReference type="InterPro" id="IPR041664">
    <property type="entry name" value="AAA_16"/>
</dbReference>
<dbReference type="PATRIC" id="fig|1214101.3.peg.376"/>
<dbReference type="KEGG" id="sdv:BN159_0373"/>
<keyword evidence="2" id="KW-0238">DNA-binding</keyword>
<accession>K4QV04</accession>
<dbReference type="EMBL" id="HE971709">
    <property type="protein sequence ID" value="CCK24752.1"/>
    <property type="molecule type" value="Genomic_DNA"/>
</dbReference>
<dbReference type="Proteomes" id="UP000008043">
    <property type="component" value="Chromosome"/>
</dbReference>
<proteinExistence type="predicted"/>
<keyword evidence="6" id="KW-1185">Reference proteome</keyword>
<dbReference type="SMART" id="SM00421">
    <property type="entry name" value="HTH_LUXR"/>
    <property type="match status" value="1"/>
</dbReference>
<dbReference type="PANTHER" id="PTHR44688:SF16">
    <property type="entry name" value="DNA-BINDING TRANSCRIPTIONAL ACTIVATOR DEVR_DOSR"/>
    <property type="match status" value="1"/>
</dbReference>
<evidence type="ECO:0000256" key="3">
    <source>
        <dbReference type="ARBA" id="ARBA00023163"/>
    </source>
</evidence>
<dbReference type="PANTHER" id="PTHR44688">
    <property type="entry name" value="DNA-BINDING TRANSCRIPTIONAL ACTIVATOR DEVR_DOSR"/>
    <property type="match status" value="1"/>
</dbReference>
<dbReference type="InterPro" id="IPR036388">
    <property type="entry name" value="WH-like_DNA-bd_sf"/>
</dbReference>
<dbReference type="HOGENOM" id="CLU_006850_4_1_11"/>
<keyword evidence="3" id="KW-0804">Transcription</keyword>
<name>K4QV04_STRDJ</name>